<dbReference type="EMBL" id="CAUJNA010001746">
    <property type="protein sequence ID" value="CAJ1388739.1"/>
    <property type="molecule type" value="Genomic_DNA"/>
</dbReference>
<feature type="binding site" evidence="12">
    <location>
        <position position="227"/>
    </location>
    <ligand>
        <name>Mg(2+)</name>
        <dbReference type="ChEBI" id="CHEBI:18420"/>
        <label>1</label>
    </ligand>
</feature>
<reference evidence="13" key="1">
    <citation type="submission" date="2023-08" db="EMBL/GenBank/DDBJ databases">
        <authorList>
            <person name="Chen Y."/>
            <person name="Shah S."/>
            <person name="Dougan E. K."/>
            <person name="Thang M."/>
            <person name="Chan C."/>
        </authorList>
    </citation>
    <scope>NUCLEOTIDE SEQUENCE</scope>
</reference>
<dbReference type="AlphaFoldDB" id="A0AA36N1K1"/>
<dbReference type="PANTHER" id="PTHR16222:SF24">
    <property type="entry name" value="ADP-RIBOSYLHYDROLASE ARH3"/>
    <property type="match status" value="1"/>
</dbReference>
<comment type="catalytic activity">
    <reaction evidence="11">
        <text>alpha-NAD(+) + H2O = ADP-D-ribose + nicotinamide + H(+)</text>
        <dbReference type="Rhea" id="RHEA:68792"/>
        <dbReference type="ChEBI" id="CHEBI:15377"/>
        <dbReference type="ChEBI" id="CHEBI:15378"/>
        <dbReference type="ChEBI" id="CHEBI:17154"/>
        <dbReference type="ChEBI" id="CHEBI:57967"/>
        <dbReference type="ChEBI" id="CHEBI:77017"/>
    </reaction>
</comment>
<evidence type="ECO:0000256" key="7">
    <source>
        <dbReference type="ARBA" id="ARBA00042722"/>
    </source>
</evidence>
<sequence>GMNNPFRLDKERKKRKSFGLGYNTAKSLMALKPDLPIEPEYINPGSSDSGNGGLMRLAPVAIFYNLPERVEETLDAAAKSSLATHPGALATETARFLAFLLHAAINRAEDASARDFLVQSSGAYVVRLDHRLKATEDEEVRAALLELRALASSSKEGDLERCWNWQQPSLELLATFRARGEKYNGHPVSRCYAGSYCMDGLAMAMHAVATTDCFHRAVEKAVNFLGDADTVGAIAGQIAGAFYGIEGIDPRREAWH</sequence>
<evidence type="ECO:0000256" key="8">
    <source>
        <dbReference type="ARBA" id="ARBA00042850"/>
    </source>
</evidence>
<dbReference type="InterPro" id="IPR036705">
    <property type="entry name" value="Ribosyl_crysJ1_sf"/>
</dbReference>
<comment type="similarity">
    <text evidence="1">Belongs to the ADP-ribosylglycohydrolase family.</text>
</comment>
<accession>A0AA36N1K1</accession>
<evidence type="ECO:0000256" key="11">
    <source>
        <dbReference type="ARBA" id="ARBA00049015"/>
    </source>
</evidence>
<protein>
    <recommendedName>
        <fullName evidence="4">ADP-ribosylhydrolase ARH3</fullName>
        <ecNumber evidence="2">3.2.1.143</ecNumber>
    </recommendedName>
    <alternativeName>
        <fullName evidence="5">ADP-ribose glycohydrolase ARH3</fullName>
    </alternativeName>
    <alternativeName>
        <fullName evidence="6">ADP-ribosylhydrolase 3</fullName>
    </alternativeName>
    <alternativeName>
        <fullName evidence="9">O-acetyl-ADP-ribose deacetylase ARH3</fullName>
    </alternativeName>
    <alternativeName>
        <fullName evidence="10">Poly(ADP-ribose) glycohydrolase ARH3</fullName>
    </alternativeName>
    <alternativeName>
        <fullName evidence="8">[Protein ADP-ribosylarginine] hydrolase-like protein 2</fullName>
    </alternativeName>
    <alternativeName>
        <fullName evidence="7">[Protein ADP-ribosylserine] hydrolase</fullName>
    </alternativeName>
</protein>
<evidence type="ECO:0000313" key="14">
    <source>
        <dbReference type="Proteomes" id="UP001178507"/>
    </source>
</evidence>
<keyword evidence="12" id="KW-0460">Magnesium</keyword>
<evidence type="ECO:0000256" key="9">
    <source>
        <dbReference type="ARBA" id="ARBA00043187"/>
    </source>
</evidence>
<organism evidence="13 14">
    <name type="scientific">Effrenium voratum</name>
    <dbReference type="NCBI Taxonomy" id="2562239"/>
    <lineage>
        <taxon>Eukaryota</taxon>
        <taxon>Sar</taxon>
        <taxon>Alveolata</taxon>
        <taxon>Dinophyceae</taxon>
        <taxon>Suessiales</taxon>
        <taxon>Symbiodiniaceae</taxon>
        <taxon>Effrenium</taxon>
    </lineage>
</organism>
<name>A0AA36N1K1_9DINO</name>
<evidence type="ECO:0000256" key="2">
    <source>
        <dbReference type="ARBA" id="ARBA00012255"/>
    </source>
</evidence>
<evidence type="ECO:0000256" key="5">
    <source>
        <dbReference type="ARBA" id="ARBA00042398"/>
    </source>
</evidence>
<evidence type="ECO:0000256" key="12">
    <source>
        <dbReference type="PIRSR" id="PIRSR605502-1"/>
    </source>
</evidence>
<feature type="non-terminal residue" evidence="13">
    <location>
        <position position="256"/>
    </location>
</feature>
<dbReference type="InterPro" id="IPR005502">
    <property type="entry name" value="Ribosyl_crysJ1"/>
</dbReference>
<proteinExistence type="inferred from homology"/>
<comment type="cofactor">
    <cofactor evidence="12">
        <name>Mg(2+)</name>
        <dbReference type="ChEBI" id="CHEBI:18420"/>
    </cofactor>
    <text evidence="12">Binds 2 magnesium ions per subunit.</text>
</comment>
<evidence type="ECO:0000313" key="13">
    <source>
        <dbReference type="EMBL" id="CAJ1388739.1"/>
    </source>
</evidence>
<comment type="caution">
    <text evidence="13">The sequence shown here is derived from an EMBL/GenBank/DDBJ whole genome shotgun (WGS) entry which is preliminary data.</text>
</comment>
<gene>
    <name evidence="13" type="ORF">EVOR1521_LOCUS14542</name>
</gene>
<keyword evidence="14" id="KW-1185">Reference proteome</keyword>
<feature type="binding site" evidence="12">
    <location>
        <position position="230"/>
    </location>
    <ligand>
        <name>Mg(2+)</name>
        <dbReference type="ChEBI" id="CHEBI:18420"/>
        <label>1</label>
    </ligand>
</feature>
<evidence type="ECO:0000256" key="6">
    <source>
        <dbReference type="ARBA" id="ARBA00042471"/>
    </source>
</evidence>
<keyword evidence="3" id="KW-0378">Hydrolase</keyword>
<evidence type="ECO:0000256" key="4">
    <source>
        <dbReference type="ARBA" id="ARBA00041057"/>
    </source>
</evidence>
<dbReference type="Gene3D" id="1.10.4080.10">
    <property type="entry name" value="ADP-ribosylation/Crystallin J1"/>
    <property type="match status" value="1"/>
</dbReference>
<dbReference type="GO" id="GO:0004649">
    <property type="term" value="F:poly(ADP-ribose) glycohydrolase activity"/>
    <property type="evidence" value="ECO:0007669"/>
    <property type="project" value="UniProtKB-EC"/>
</dbReference>
<evidence type="ECO:0000256" key="1">
    <source>
        <dbReference type="ARBA" id="ARBA00010702"/>
    </source>
</evidence>
<dbReference type="SUPFAM" id="SSF101478">
    <property type="entry name" value="ADP-ribosylglycohydrolase"/>
    <property type="match status" value="1"/>
</dbReference>
<dbReference type="Pfam" id="PF03747">
    <property type="entry name" value="ADP_ribosyl_GH"/>
    <property type="match status" value="1"/>
</dbReference>
<evidence type="ECO:0000256" key="10">
    <source>
        <dbReference type="ARBA" id="ARBA00043193"/>
    </source>
</evidence>
<dbReference type="GO" id="GO:0046872">
    <property type="term" value="F:metal ion binding"/>
    <property type="evidence" value="ECO:0007669"/>
    <property type="project" value="UniProtKB-KW"/>
</dbReference>
<evidence type="ECO:0000256" key="3">
    <source>
        <dbReference type="ARBA" id="ARBA00022801"/>
    </source>
</evidence>
<feature type="binding site" evidence="12">
    <location>
        <position position="229"/>
    </location>
    <ligand>
        <name>Mg(2+)</name>
        <dbReference type="ChEBI" id="CHEBI:18420"/>
        <label>1</label>
    </ligand>
</feature>
<dbReference type="InterPro" id="IPR050792">
    <property type="entry name" value="ADP-ribosylglycohydrolase"/>
</dbReference>
<dbReference type="PANTHER" id="PTHR16222">
    <property type="entry name" value="ADP-RIBOSYLGLYCOHYDROLASE"/>
    <property type="match status" value="1"/>
</dbReference>
<keyword evidence="12" id="KW-0479">Metal-binding</keyword>
<dbReference type="Proteomes" id="UP001178507">
    <property type="component" value="Unassembled WGS sequence"/>
</dbReference>
<dbReference type="EC" id="3.2.1.143" evidence="2"/>